<name>A0ABN3XW86_9ACTN</name>
<evidence type="ECO:0000256" key="5">
    <source>
        <dbReference type="ARBA" id="ARBA00023136"/>
    </source>
</evidence>
<feature type="transmembrane region" description="Helical" evidence="7">
    <location>
        <begin position="279"/>
        <end position="302"/>
    </location>
</feature>
<feature type="transmembrane region" description="Helical" evidence="7">
    <location>
        <begin position="580"/>
        <end position="599"/>
    </location>
</feature>
<dbReference type="Pfam" id="PF02687">
    <property type="entry name" value="FtsX"/>
    <property type="match status" value="2"/>
</dbReference>
<protein>
    <recommendedName>
        <fullName evidence="12">ABC3 transporter permease protein domain-containing protein</fullName>
    </recommendedName>
</protein>
<evidence type="ECO:0000256" key="1">
    <source>
        <dbReference type="ARBA" id="ARBA00004651"/>
    </source>
</evidence>
<proteinExistence type="inferred from homology"/>
<evidence type="ECO:0000256" key="6">
    <source>
        <dbReference type="ARBA" id="ARBA00038076"/>
    </source>
</evidence>
<dbReference type="InterPro" id="IPR050250">
    <property type="entry name" value="Macrolide_Exporter_MacB"/>
</dbReference>
<gene>
    <name evidence="10" type="ORF">GCM10017559_24690</name>
</gene>
<evidence type="ECO:0000313" key="10">
    <source>
        <dbReference type="EMBL" id="GAA3002480.1"/>
    </source>
</evidence>
<comment type="subcellular location">
    <subcellularLocation>
        <location evidence="1">Cell membrane</location>
        <topology evidence="1">Multi-pass membrane protein</topology>
    </subcellularLocation>
</comment>
<dbReference type="InterPro" id="IPR003838">
    <property type="entry name" value="ABC3_permease_C"/>
</dbReference>
<keyword evidence="2" id="KW-1003">Cell membrane</keyword>
<keyword evidence="4 7" id="KW-1133">Transmembrane helix</keyword>
<dbReference type="PANTHER" id="PTHR30572:SF4">
    <property type="entry name" value="ABC TRANSPORTER PERMEASE YTRF"/>
    <property type="match status" value="1"/>
</dbReference>
<keyword evidence="3 7" id="KW-0812">Transmembrane</keyword>
<feature type="domain" description="ABC3 transporter permease C-terminal" evidence="8">
    <location>
        <begin position="284"/>
        <end position="399"/>
    </location>
</feature>
<evidence type="ECO:0000313" key="11">
    <source>
        <dbReference type="Proteomes" id="UP001499930"/>
    </source>
</evidence>
<feature type="transmembrane region" description="Helical" evidence="7">
    <location>
        <begin position="534"/>
        <end position="560"/>
    </location>
</feature>
<feature type="transmembrane region" description="Helical" evidence="7">
    <location>
        <begin position="489"/>
        <end position="513"/>
    </location>
</feature>
<dbReference type="InterPro" id="IPR025857">
    <property type="entry name" value="MacB_PCD"/>
</dbReference>
<accession>A0ABN3XW86</accession>
<dbReference type="EMBL" id="BAAAWD010000006">
    <property type="protein sequence ID" value="GAA3002480.1"/>
    <property type="molecule type" value="Genomic_DNA"/>
</dbReference>
<dbReference type="PANTHER" id="PTHR30572">
    <property type="entry name" value="MEMBRANE COMPONENT OF TRANSPORTER-RELATED"/>
    <property type="match status" value="1"/>
</dbReference>
<evidence type="ECO:0008006" key="12">
    <source>
        <dbReference type="Google" id="ProtNLM"/>
    </source>
</evidence>
<organism evidence="10 11">
    <name type="scientific">Streptosporangium longisporum</name>
    <dbReference type="NCBI Taxonomy" id="46187"/>
    <lineage>
        <taxon>Bacteria</taxon>
        <taxon>Bacillati</taxon>
        <taxon>Actinomycetota</taxon>
        <taxon>Actinomycetes</taxon>
        <taxon>Streptosporangiales</taxon>
        <taxon>Streptosporangiaceae</taxon>
        <taxon>Streptosporangium</taxon>
    </lineage>
</organism>
<keyword evidence="11" id="KW-1185">Reference proteome</keyword>
<keyword evidence="5 7" id="KW-0472">Membrane</keyword>
<feature type="transmembrane region" description="Helical" evidence="7">
    <location>
        <begin position="370"/>
        <end position="392"/>
    </location>
</feature>
<evidence type="ECO:0000256" key="7">
    <source>
        <dbReference type="SAM" id="Phobius"/>
    </source>
</evidence>
<dbReference type="RefSeq" id="WP_344892849.1">
    <property type="nucleotide sequence ID" value="NZ_BAAAWD010000006.1"/>
</dbReference>
<evidence type="ECO:0000259" key="9">
    <source>
        <dbReference type="Pfam" id="PF12704"/>
    </source>
</evidence>
<feature type="domain" description="ABC3 transporter permease C-terminal" evidence="8">
    <location>
        <begin position="494"/>
        <end position="601"/>
    </location>
</feature>
<reference evidence="10 11" key="1">
    <citation type="journal article" date="2019" name="Int. J. Syst. Evol. Microbiol.">
        <title>The Global Catalogue of Microorganisms (GCM) 10K type strain sequencing project: providing services to taxonomists for standard genome sequencing and annotation.</title>
        <authorList>
            <consortium name="The Broad Institute Genomics Platform"/>
            <consortium name="The Broad Institute Genome Sequencing Center for Infectious Disease"/>
            <person name="Wu L."/>
            <person name="Ma J."/>
        </authorList>
    </citation>
    <scope>NUCLEOTIDE SEQUENCE [LARGE SCALE GENOMIC DNA]</scope>
    <source>
        <strain evidence="10 11">JCM 3106</strain>
    </source>
</reference>
<dbReference type="Pfam" id="PF12704">
    <property type="entry name" value="MacB_PCD"/>
    <property type="match status" value="1"/>
</dbReference>
<feature type="transmembrane region" description="Helical" evidence="7">
    <location>
        <begin position="23"/>
        <end position="42"/>
    </location>
</feature>
<sequence>MGRILLVCRLAVRDLRRRRAETALLLLAIMAATTTLTLGLVLRDAAADPYRSTREATGGPDVVVVGGDRTGRLPGLAELEKLAGAPGVVGHSGPYPVVPAKLRAADRTSDVQVVGRDTAPAPVDQPEIVRGGWVGDGGVVVEAAFAAALGVRVGDPVTLDGRSFTVVGTAVTAALSPYPGASCIVPAGCMSDVVPGDPAGAGPPAGLLREPGLVWLTRADVRSLDPGSPAHVMNLRLADPDEARAFVDAHRGGQGGAALMQTWEDIRDDATELAADSQILLLIGAWLLGLLAVAGLSVLVGGRMADQTRRVGLLKGVGGTPGLITAVLLAQYVLVAVVAAVAGLAAGSLAAPLLTGPGAGLVGGAGTPSMTVSTAVSVTAVALGVAVAATVVPVVRAARSSTVAALADAPRPPRRVGPLIAVSARLPVPLLLALRVAARRPRRTVLGAVSIAITVGGMYVLLVLDAFLAAQPLAGAYDGAQVEVLRRVLLVWTVVLLCLAAVNAVAVTWATVLDNRHASALARALGATPGEVSAALAAAQVLPALAGAVAGVFPGGPALFAAINAITGGDGDRAVSPSPWQLIALVSATVLAVAALTCVPARLGGRRPVAEAL</sequence>
<comment type="similarity">
    <text evidence="6">Belongs to the ABC-4 integral membrane protein family.</text>
</comment>
<feature type="domain" description="MacB-like periplasmic core" evidence="9">
    <location>
        <begin position="25"/>
        <end position="175"/>
    </location>
</feature>
<comment type="caution">
    <text evidence="10">The sequence shown here is derived from an EMBL/GenBank/DDBJ whole genome shotgun (WGS) entry which is preliminary data.</text>
</comment>
<evidence type="ECO:0000256" key="3">
    <source>
        <dbReference type="ARBA" id="ARBA00022692"/>
    </source>
</evidence>
<dbReference type="Proteomes" id="UP001499930">
    <property type="component" value="Unassembled WGS sequence"/>
</dbReference>
<evidence type="ECO:0000256" key="4">
    <source>
        <dbReference type="ARBA" id="ARBA00022989"/>
    </source>
</evidence>
<feature type="transmembrane region" description="Helical" evidence="7">
    <location>
        <begin position="445"/>
        <end position="469"/>
    </location>
</feature>
<feature type="transmembrane region" description="Helical" evidence="7">
    <location>
        <begin position="323"/>
        <end position="350"/>
    </location>
</feature>
<evidence type="ECO:0000259" key="8">
    <source>
        <dbReference type="Pfam" id="PF02687"/>
    </source>
</evidence>
<evidence type="ECO:0000256" key="2">
    <source>
        <dbReference type="ARBA" id="ARBA00022475"/>
    </source>
</evidence>